<sequence>MDTLHIKSILQRLRPSRRSESMTVQYGRDARADWQLVFIIFSVLNLISFVANIFVYTEINKGEIFQTPQQSISSVHPISRIELRGAIDFFDTKKERFEALQSMPLSIASPGPSIEEKK</sequence>
<dbReference type="Proteomes" id="UP000229342">
    <property type="component" value="Unassembled WGS sequence"/>
</dbReference>
<evidence type="ECO:0000313" key="3">
    <source>
        <dbReference type="Proteomes" id="UP000229342"/>
    </source>
</evidence>
<comment type="caution">
    <text evidence="2">The sequence shown here is derived from an EMBL/GenBank/DDBJ whole genome shotgun (WGS) entry which is preliminary data.</text>
</comment>
<reference evidence="2 3" key="1">
    <citation type="submission" date="2017-09" db="EMBL/GenBank/DDBJ databases">
        <title>Depth-based differentiation of microbial function through sediment-hosted aquifers and enrichment of novel symbionts in the deep terrestrial subsurface.</title>
        <authorList>
            <person name="Probst A.J."/>
            <person name="Ladd B."/>
            <person name="Jarett J.K."/>
            <person name="Geller-Mcgrath D.E."/>
            <person name="Sieber C.M."/>
            <person name="Emerson J.B."/>
            <person name="Anantharaman K."/>
            <person name="Thomas B.C."/>
            <person name="Malmstrom R."/>
            <person name="Stieglmeier M."/>
            <person name="Klingl A."/>
            <person name="Woyke T."/>
            <person name="Ryan C.M."/>
            <person name="Banfield J.F."/>
        </authorList>
    </citation>
    <scope>NUCLEOTIDE SEQUENCE [LARGE SCALE GENOMIC DNA]</scope>
    <source>
        <strain evidence="2">CG11_big_fil_rev_8_21_14_0_20_46_11</strain>
    </source>
</reference>
<dbReference type="EMBL" id="PCVG01000048">
    <property type="protein sequence ID" value="PIQ68478.1"/>
    <property type="molecule type" value="Genomic_DNA"/>
</dbReference>
<dbReference type="AlphaFoldDB" id="A0A2H0KB39"/>
<feature type="transmembrane region" description="Helical" evidence="1">
    <location>
        <begin position="34"/>
        <end position="56"/>
    </location>
</feature>
<keyword evidence="1" id="KW-0812">Transmembrane</keyword>
<protein>
    <submittedName>
        <fullName evidence="2">Uncharacterized protein</fullName>
    </submittedName>
</protein>
<organism evidence="2 3">
    <name type="scientific">Candidatus Taylorbacteria bacterium CG11_big_fil_rev_8_21_14_0_20_46_11</name>
    <dbReference type="NCBI Taxonomy" id="1975025"/>
    <lineage>
        <taxon>Bacteria</taxon>
        <taxon>Candidatus Tayloriibacteriota</taxon>
    </lineage>
</organism>
<keyword evidence="1" id="KW-1133">Transmembrane helix</keyword>
<accession>A0A2H0KB39</accession>
<name>A0A2H0KB39_9BACT</name>
<keyword evidence="1" id="KW-0472">Membrane</keyword>
<evidence type="ECO:0000313" key="2">
    <source>
        <dbReference type="EMBL" id="PIQ68478.1"/>
    </source>
</evidence>
<gene>
    <name evidence="2" type="ORF">COV91_03855</name>
</gene>
<evidence type="ECO:0000256" key="1">
    <source>
        <dbReference type="SAM" id="Phobius"/>
    </source>
</evidence>
<proteinExistence type="predicted"/>